<keyword evidence="1" id="KW-0677">Repeat</keyword>
<feature type="compositionally biased region" description="Pro residues" evidence="2">
    <location>
        <begin position="232"/>
        <end position="247"/>
    </location>
</feature>
<dbReference type="InterPro" id="IPR031325">
    <property type="entry name" value="RHS_repeat"/>
</dbReference>
<dbReference type="InterPro" id="IPR022385">
    <property type="entry name" value="Rhs_assc_core"/>
</dbReference>
<evidence type="ECO:0000259" key="5">
    <source>
        <dbReference type="Pfam" id="PF25023"/>
    </source>
</evidence>
<keyword evidence="7" id="KW-1185">Reference proteome</keyword>
<proteinExistence type="predicted"/>
<gene>
    <name evidence="6" type="ORF">J3U87_25225</name>
</gene>
<dbReference type="Gene3D" id="2.180.10.10">
    <property type="entry name" value="RHS repeat-associated core"/>
    <property type="match status" value="3"/>
</dbReference>
<dbReference type="InterPro" id="IPR045351">
    <property type="entry name" value="DUF6531"/>
</dbReference>
<dbReference type="InterPro" id="IPR010733">
    <property type="entry name" value="DUF1308"/>
</dbReference>
<dbReference type="InterPro" id="IPR050708">
    <property type="entry name" value="T6SS_VgrG/RHS"/>
</dbReference>
<dbReference type="CDD" id="cd20745">
    <property type="entry name" value="FIX_RhsA_AHH_HNH-like"/>
    <property type="match status" value="1"/>
</dbReference>
<dbReference type="KEGG" id="scor:J3U87_25225"/>
<dbReference type="Proteomes" id="UP000663929">
    <property type="component" value="Chromosome"/>
</dbReference>
<feature type="domain" description="Teneurin-like YD-shell" evidence="5">
    <location>
        <begin position="883"/>
        <end position="1005"/>
    </location>
</feature>
<evidence type="ECO:0000259" key="3">
    <source>
        <dbReference type="Pfam" id="PF07000"/>
    </source>
</evidence>
<evidence type="ECO:0000256" key="1">
    <source>
        <dbReference type="ARBA" id="ARBA00022737"/>
    </source>
</evidence>
<protein>
    <submittedName>
        <fullName evidence="6">DUF1308 domain-containing protein</fullName>
    </submittedName>
</protein>
<reference evidence="6" key="1">
    <citation type="submission" date="2021-03" db="EMBL/GenBank/DDBJ databases">
        <title>Acanthopleuribacteraceae sp. M133.</title>
        <authorList>
            <person name="Wang G."/>
        </authorList>
    </citation>
    <scope>NUCLEOTIDE SEQUENCE</scope>
    <source>
        <strain evidence="6">M133</strain>
    </source>
</reference>
<evidence type="ECO:0000313" key="6">
    <source>
        <dbReference type="EMBL" id="QTD48899.1"/>
    </source>
</evidence>
<organism evidence="6 7">
    <name type="scientific">Sulfidibacter corallicola</name>
    <dbReference type="NCBI Taxonomy" id="2818388"/>
    <lineage>
        <taxon>Bacteria</taxon>
        <taxon>Pseudomonadati</taxon>
        <taxon>Acidobacteriota</taxon>
        <taxon>Holophagae</taxon>
        <taxon>Acanthopleuribacterales</taxon>
        <taxon>Acanthopleuribacteraceae</taxon>
        <taxon>Sulfidibacter</taxon>
    </lineage>
</organism>
<dbReference type="PRINTS" id="PR00394">
    <property type="entry name" value="RHSPROTEIN"/>
</dbReference>
<dbReference type="Pfam" id="PF20148">
    <property type="entry name" value="DUF6531"/>
    <property type="match status" value="1"/>
</dbReference>
<dbReference type="RefSeq" id="WP_237378548.1">
    <property type="nucleotide sequence ID" value="NZ_CP071793.1"/>
</dbReference>
<dbReference type="PANTHER" id="PTHR32305">
    <property type="match status" value="1"/>
</dbReference>
<dbReference type="NCBIfam" id="TIGR03696">
    <property type="entry name" value="Rhs_assc_core"/>
    <property type="match status" value="1"/>
</dbReference>
<dbReference type="Pfam" id="PF25023">
    <property type="entry name" value="TEN_YD-shell"/>
    <property type="match status" value="2"/>
</dbReference>
<accession>A0A8A4TFN6</accession>
<feature type="domain" description="DUF1308" evidence="3">
    <location>
        <begin position="1413"/>
        <end position="1528"/>
    </location>
</feature>
<feature type="region of interest" description="Disordered" evidence="2">
    <location>
        <begin position="208"/>
        <end position="278"/>
    </location>
</feature>
<name>A0A8A4TFN6_SULCO</name>
<dbReference type="Pfam" id="PF05593">
    <property type="entry name" value="RHS_repeat"/>
    <property type="match status" value="4"/>
</dbReference>
<feature type="domain" description="DUF6531" evidence="4">
    <location>
        <begin position="387"/>
        <end position="459"/>
    </location>
</feature>
<dbReference type="PANTHER" id="PTHR32305:SF15">
    <property type="entry name" value="PROTEIN RHSA-RELATED"/>
    <property type="match status" value="1"/>
</dbReference>
<dbReference type="InterPro" id="IPR056823">
    <property type="entry name" value="TEN-like_YD-shell"/>
</dbReference>
<evidence type="ECO:0000313" key="7">
    <source>
        <dbReference type="Proteomes" id="UP000663929"/>
    </source>
</evidence>
<feature type="domain" description="Teneurin-like YD-shell" evidence="5">
    <location>
        <begin position="1074"/>
        <end position="1363"/>
    </location>
</feature>
<sequence length="1531" mass="172230">MTSFKGMSPFRKWEFVDLDKNHFRFEPPDLFPTFSYEHSVVSGIEPPPRVQLGQPSNLQSGLTESAHVESAIKLQKDLEIQRMEILLCQDPGHILRYGAQMATALALNHELLEQLIRGRLGRRRLEALVVQAGFHYTWLGRFPESRFIGTEHWWRTLTRLRSLGIEIPTDHAHPVPKTGVLAGRTLHQVIENMRNGIFFSGTSELLESDDGGASVSSGRTTSHAKPKAKSKPQPPPAPRPAPAPPPVANQTAAPSLGPNGEIVGDTNPPVAPETEEESSWWGGLTSAISNMSLSDIVHTTLDVVGLVPGLGEVADGLNALIYLAEGNYTDAALSAAAMIPFAGAAATAAKFGKKGLAAADTLADGIKVGKKVSKPGTPPVKKCTTAGCPISVVTGEELLQHKDFVLRGTLPFVWERTYRTGHDADFGMGHGWSYPGVERIDLHGEEAVLRDEEGRQIFFPEPEVGETVYQAIDKLFLRREDRDTLVLEADQKPTKVFKAVDDGFTLSEIRDMHDNVVRFHRGQGGRLARIETSSGRAVALVWDQNGHISHIAPADVQGKIGDEPLAVYRYDAQADMIEAVDRLGHSEQYGYRNHILVQRTLKTGFRYFFEWDRYDTEARCTRNWGDDGKYDYRFDWQPDRRQSTIIDSNGGETRYRFDAHGNIVEIRDPLGHRTHYRFDASNNLCETIDPLGHRMRYTYDARDRLVEVRNKLGNRTRFHYDGQGRPTGVLDAANQHWQRSYDAKGSLEAVRDALGRETRYRRDARGQITEIAQSGNVVKRMVWNARGELLAETDAVGRTTTYSYDTEGNLVAITGHDDGRHRFELDAMGRIVRMERPDGRTVSCAYNENGMMTRFVDAAGRETRYEYAGLSAVVRRIDPDGTRFRYEYDREQNLTALINQRGERYSLSYDANERLIAEVGFDGREQRYHYDPVGNLVRLEDGLFRTIDYRHDAMGQMIQKVSHHAGTGKRETTELDYDGLGRLVRATNPHRDLRFYYDPANRLVEEWQDDHILTHGFDDAGRPTQTRFDSQVLDYDFDALGRFAGVAGDRQMIHQVAYDDAAGQVTRRFGNGLSAEHSYDPMGRLKRQKTLLPGALGNQLFFGRDYDYDDAGNLSQIKELATGHVTRYHYDHNNRLIEADGILRELFAFDPAGNLIDGGTPTEPARPLEGGYVKGNRLLVYQDKKFEYDDVGNLVKRVQGHAGCDITEFAYDAENRMIRSVRHGVATTYRYDALGRRIAKQTLSERTRFFWNGDVLLREERDDQATTYVYQPNTFLPLAQIREEGTFHYHLDHLGTPHIMTDDRGGLAWSAQFTAFGKITEFDREQVDNPLRFQGQYFDRETGLHYNYHRYYDPDVGRFTSPDPIGLLGGEHHYQYAPNPIGWIDPYGLMCKELDAGNAVNIDTGSASAFISQDSPIRHQLKTQLGDRQMVMTETAAAEFQGMLRVAGPEETARAQRFLKRVNIIPDNPSKRAMDLNTTKKVGANDKVIFGTGDQLSIPTMTGDAKFLRGASAQGVDFDAIVHDPVPLKGL</sequence>
<dbReference type="EMBL" id="CP071793">
    <property type="protein sequence ID" value="QTD48899.1"/>
    <property type="molecule type" value="Genomic_DNA"/>
</dbReference>
<evidence type="ECO:0000259" key="4">
    <source>
        <dbReference type="Pfam" id="PF20148"/>
    </source>
</evidence>
<dbReference type="Pfam" id="PF07000">
    <property type="entry name" value="DUF1308"/>
    <property type="match status" value="1"/>
</dbReference>
<dbReference type="InterPro" id="IPR006530">
    <property type="entry name" value="YD"/>
</dbReference>
<evidence type="ECO:0000256" key="2">
    <source>
        <dbReference type="SAM" id="MobiDB-lite"/>
    </source>
</evidence>
<dbReference type="NCBIfam" id="TIGR01643">
    <property type="entry name" value="YD_repeat_2x"/>
    <property type="match status" value="9"/>
</dbReference>